<organism evidence="2 3">
    <name type="scientific">Cladophialophora carrionii</name>
    <dbReference type="NCBI Taxonomy" id="86049"/>
    <lineage>
        <taxon>Eukaryota</taxon>
        <taxon>Fungi</taxon>
        <taxon>Dikarya</taxon>
        <taxon>Ascomycota</taxon>
        <taxon>Pezizomycotina</taxon>
        <taxon>Eurotiomycetes</taxon>
        <taxon>Chaetothyriomycetidae</taxon>
        <taxon>Chaetothyriales</taxon>
        <taxon>Herpotrichiellaceae</taxon>
        <taxon>Cladophialophora</taxon>
    </lineage>
</organism>
<evidence type="ECO:0000313" key="3">
    <source>
        <dbReference type="Proteomes" id="UP000094526"/>
    </source>
</evidence>
<dbReference type="VEuPathDB" id="FungiDB:CLCR_06175"/>
<dbReference type="OrthoDB" id="4489274at2759"/>
<evidence type="ECO:0000259" key="1">
    <source>
        <dbReference type="Pfam" id="PF07883"/>
    </source>
</evidence>
<dbReference type="Gene3D" id="2.60.120.10">
    <property type="entry name" value="Jelly Rolls"/>
    <property type="match status" value="1"/>
</dbReference>
<proteinExistence type="predicted"/>
<dbReference type="InterPro" id="IPR011051">
    <property type="entry name" value="RmlC_Cupin_sf"/>
</dbReference>
<gene>
    <name evidence="2" type="ORF">CLCR_06175</name>
</gene>
<protein>
    <recommendedName>
        <fullName evidence="1">Cupin type-2 domain-containing protein</fullName>
    </recommendedName>
</protein>
<dbReference type="CDD" id="cd02208">
    <property type="entry name" value="cupin_RmlC-like"/>
    <property type="match status" value="1"/>
</dbReference>
<feature type="domain" description="Cupin type-2" evidence="1">
    <location>
        <begin position="50"/>
        <end position="107"/>
    </location>
</feature>
<dbReference type="Pfam" id="PF07883">
    <property type="entry name" value="Cupin_2"/>
    <property type="match status" value="1"/>
</dbReference>
<dbReference type="InterPro" id="IPR014710">
    <property type="entry name" value="RmlC-like_jellyroll"/>
</dbReference>
<dbReference type="EMBL" id="LGRB01000020">
    <property type="protein sequence ID" value="OCT45434.1"/>
    <property type="molecule type" value="Genomic_DNA"/>
</dbReference>
<keyword evidence="3" id="KW-1185">Reference proteome</keyword>
<dbReference type="AlphaFoldDB" id="A0A1C1CA90"/>
<dbReference type="InterPro" id="IPR013096">
    <property type="entry name" value="Cupin_2"/>
</dbReference>
<name>A0A1C1CA90_9EURO</name>
<evidence type="ECO:0000313" key="2">
    <source>
        <dbReference type="EMBL" id="OCT45434.1"/>
    </source>
</evidence>
<dbReference type="VEuPathDB" id="FungiDB:G647_08062"/>
<sequence length="285" mass="31644">MKVVHGSEMSYSSSGLKHRPGAPLFKFLILGEENTPDNFLLMLARQESFYSPRHHHNFEQFRYAYKGDITLGEGEDWLLREGEVAYFPEGAWYGPQNDGDAVKEVLVLQFGGPSGQGFLSFGQLKAIQDDMDAKSLGKFEGGKFIPASDASKAIDGYEALWEHKHGRKLEYPVARYKHPLLIDSQAFPWRKFDQDAQGNVLAKPLGVFSDGSVSARFLRVEKGTLRLPEKQAIQLLFVRSGTAKVDGQDAREQSAVRLMVGEGAEIAVDGTAVEILHLTLPSRSN</sequence>
<accession>A0A1C1CA90</accession>
<comment type="caution">
    <text evidence="2">The sequence shown here is derived from an EMBL/GenBank/DDBJ whole genome shotgun (WGS) entry which is preliminary data.</text>
</comment>
<dbReference type="Proteomes" id="UP000094526">
    <property type="component" value="Unassembled WGS sequence"/>
</dbReference>
<dbReference type="SUPFAM" id="SSF51182">
    <property type="entry name" value="RmlC-like cupins"/>
    <property type="match status" value="2"/>
</dbReference>
<reference evidence="3" key="1">
    <citation type="submission" date="2015-07" db="EMBL/GenBank/DDBJ databases">
        <authorList>
            <person name="Teixeira M.M."/>
            <person name="Souza R.C."/>
            <person name="Almeida L.G."/>
            <person name="Vicente V.A."/>
            <person name="de Hoog S."/>
            <person name="Bocca A.L."/>
            <person name="de Almeida S.R."/>
            <person name="Vasconcelos A.T."/>
            <person name="Felipe M.S."/>
        </authorList>
    </citation>
    <scope>NUCLEOTIDE SEQUENCE [LARGE SCALE GENOMIC DNA]</scope>
    <source>
        <strain evidence="3">KSF</strain>
    </source>
</reference>